<proteinExistence type="predicted"/>
<keyword evidence="4" id="KW-1185">Reference proteome</keyword>
<feature type="non-terminal residue" evidence="3">
    <location>
        <position position="207"/>
    </location>
</feature>
<evidence type="ECO:0000256" key="1">
    <source>
        <dbReference type="ARBA" id="ARBA00023002"/>
    </source>
</evidence>
<dbReference type="EMBL" id="NMUH01002596">
    <property type="protein sequence ID" value="MQM00972.1"/>
    <property type="molecule type" value="Genomic_DNA"/>
</dbReference>
<keyword evidence="1" id="KW-0560">Oxidoreductase</keyword>
<dbReference type="OrthoDB" id="2735536at2759"/>
<evidence type="ECO:0000313" key="3">
    <source>
        <dbReference type="EMBL" id="MQM00972.1"/>
    </source>
</evidence>
<dbReference type="AlphaFoldDB" id="A0A843VUJ9"/>
<dbReference type="Proteomes" id="UP000652761">
    <property type="component" value="Unassembled WGS sequence"/>
</dbReference>
<evidence type="ECO:0000313" key="4">
    <source>
        <dbReference type="Proteomes" id="UP000652761"/>
    </source>
</evidence>
<dbReference type="Gene3D" id="3.40.50.720">
    <property type="entry name" value="NAD(P)-binding Rossmann-like Domain"/>
    <property type="match status" value="1"/>
</dbReference>
<sequence length="207" mass="23072">LCTDDEGETKHLCDLHGVATHLHFFQIDILDYSSLLAAIRSPAGVFYLASPCGSRPRSRGLVPGELLDPAVKGTVNVLCAAKECRVRRVVVTSSISAIIPSPGWPANIIKDEECLVDVDYCKENEAFEYIKSTRLLPLGRLRSRKRETHSLHPLKKKATILLSGSRRRQVTRCVRRRHCKGRDKGGDKVSIAIRCRDKEGDHESVAF</sequence>
<dbReference type="GO" id="GO:0016616">
    <property type="term" value="F:oxidoreductase activity, acting on the CH-OH group of donors, NAD or NADP as acceptor"/>
    <property type="evidence" value="ECO:0007669"/>
    <property type="project" value="InterPro"/>
</dbReference>
<dbReference type="SUPFAM" id="SSF51735">
    <property type="entry name" value="NAD(P)-binding Rossmann-fold domains"/>
    <property type="match status" value="1"/>
</dbReference>
<reference evidence="3" key="1">
    <citation type="submission" date="2017-07" db="EMBL/GenBank/DDBJ databases">
        <title>Taro Niue Genome Assembly and Annotation.</title>
        <authorList>
            <person name="Atibalentja N."/>
            <person name="Keating K."/>
            <person name="Fields C.J."/>
        </authorList>
    </citation>
    <scope>NUCLEOTIDE SEQUENCE</scope>
    <source>
        <strain evidence="3">Niue_2</strain>
        <tissue evidence="3">Leaf</tissue>
    </source>
</reference>
<dbReference type="InterPro" id="IPR002225">
    <property type="entry name" value="3Beta_OHSteriod_DH/Estase"/>
</dbReference>
<dbReference type="GO" id="GO:0006694">
    <property type="term" value="P:steroid biosynthetic process"/>
    <property type="evidence" value="ECO:0007669"/>
    <property type="project" value="InterPro"/>
</dbReference>
<feature type="non-terminal residue" evidence="3">
    <location>
        <position position="1"/>
    </location>
</feature>
<dbReference type="InterPro" id="IPR050425">
    <property type="entry name" value="NAD(P)_dehydrat-like"/>
</dbReference>
<dbReference type="PANTHER" id="PTHR10366:SF369">
    <property type="entry name" value="CINNAMOYL-COA REDUCTASE-LIKE PROTEIN"/>
    <property type="match status" value="1"/>
</dbReference>
<dbReference type="Pfam" id="PF01073">
    <property type="entry name" value="3Beta_HSD"/>
    <property type="match status" value="1"/>
</dbReference>
<protein>
    <recommendedName>
        <fullName evidence="2">3-beta hydroxysteroid dehydrogenase/isomerase domain-containing protein</fullName>
    </recommendedName>
</protein>
<accession>A0A843VUJ9</accession>
<dbReference type="PANTHER" id="PTHR10366">
    <property type="entry name" value="NAD DEPENDENT EPIMERASE/DEHYDRATASE"/>
    <property type="match status" value="1"/>
</dbReference>
<organism evidence="3 4">
    <name type="scientific">Colocasia esculenta</name>
    <name type="common">Wild taro</name>
    <name type="synonym">Arum esculentum</name>
    <dbReference type="NCBI Taxonomy" id="4460"/>
    <lineage>
        <taxon>Eukaryota</taxon>
        <taxon>Viridiplantae</taxon>
        <taxon>Streptophyta</taxon>
        <taxon>Embryophyta</taxon>
        <taxon>Tracheophyta</taxon>
        <taxon>Spermatophyta</taxon>
        <taxon>Magnoliopsida</taxon>
        <taxon>Liliopsida</taxon>
        <taxon>Araceae</taxon>
        <taxon>Aroideae</taxon>
        <taxon>Colocasieae</taxon>
        <taxon>Colocasia</taxon>
    </lineage>
</organism>
<dbReference type="InterPro" id="IPR036291">
    <property type="entry name" value="NAD(P)-bd_dom_sf"/>
</dbReference>
<evidence type="ECO:0000259" key="2">
    <source>
        <dbReference type="Pfam" id="PF01073"/>
    </source>
</evidence>
<gene>
    <name evidence="3" type="ORF">Taro_033723</name>
</gene>
<comment type="caution">
    <text evidence="3">The sequence shown here is derived from an EMBL/GenBank/DDBJ whole genome shotgun (WGS) entry which is preliminary data.</text>
</comment>
<name>A0A843VUJ9_COLES</name>
<feature type="domain" description="3-beta hydroxysteroid dehydrogenase/isomerase" evidence="2">
    <location>
        <begin position="20"/>
        <end position="101"/>
    </location>
</feature>